<dbReference type="InterPro" id="IPR050987">
    <property type="entry name" value="AtrR-like"/>
</dbReference>
<dbReference type="InterPro" id="IPR001138">
    <property type="entry name" value="Zn2Cys6_DnaBD"/>
</dbReference>
<sequence>MSSGSKGETIRARRQRLSLLPRACEGCKIRKTRCDRSIPCSNCTASGITCQPAAHVESENRPKVDRVAQLEDYVGALVERLAKVEHQLTTQTNELQAQRVAPGSHIDASQRGLVSRPATDSPGSLYEGGSSFTNLASEVAQQTAVSNTPGAPPNIEASFSDLHDLLQAKPGLPSSEDYRFSPVDESSCLPILEPLPVALVLSVLRRMKTQSPIFLSGYTVNDTSLIESLCQAIYFPTEPVSLGQLTSMNGMLYCLFKEYVTMQDPLCKQYDLKTYLAKCERNFNLGVETYDVLAVPSFHNVLALTLAVIKAQSECKPQLCCTLISAAASHCQMLGYHREMTYRSDNGKTAEQKRRIFWSLYVFDKNMSLLLGRASSMQDSEIDAEYPSLSKDPSQIPWDQWFVMAILLAKEQGRIYQTQYSAAALKTPVTTRDLHINELHMSLQKWRADLDQIDASRVKHPHIFALSRHHWDIMYYSTLTSLLRASTTSGIGAEISFPCFDTARLSLQSHLRCFSGYQTTEMLSDTDFANWVLHNSSFSPFLVIFLHAIAATSVEDVQLLDEVVETLRKVRGASSSSERLYLICATFARIAGRMVEEQSSCVGMYDEQTDSLQLLDAMDQIPIDWQESLQDFPEMEAVNQMFDWDVPDMAGILTSWAEGQPSVSGMFGTNSRGGQ</sequence>
<proteinExistence type="predicted"/>
<accession>A0A9P9DH73</accession>
<dbReference type="PANTHER" id="PTHR46910">
    <property type="entry name" value="TRANSCRIPTION FACTOR PDR1"/>
    <property type="match status" value="1"/>
</dbReference>
<dbReference type="CDD" id="cd00067">
    <property type="entry name" value="GAL4"/>
    <property type="match status" value="1"/>
</dbReference>
<evidence type="ECO:0000256" key="1">
    <source>
        <dbReference type="ARBA" id="ARBA00022723"/>
    </source>
</evidence>
<comment type="caution">
    <text evidence="5">The sequence shown here is derived from an EMBL/GenBank/DDBJ whole genome shotgun (WGS) entry which is preliminary data.</text>
</comment>
<name>A0A9P9DH73_9HYPO</name>
<dbReference type="PROSITE" id="PS50048">
    <property type="entry name" value="ZN2_CY6_FUNGAL_2"/>
    <property type="match status" value="1"/>
</dbReference>
<dbReference type="AlphaFoldDB" id="A0A9P9DH73"/>
<feature type="domain" description="Zn(2)-C6 fungal-type" evidence="4">
    <location>
        <begin position="23"/>
        <end position="50"/>
    </location>
</feature>
<dbReference type="SUPFAM" id="SSF57701">
    <property type="entry name" value="Zn2/Cys6 DNA-binding domain"/>
    <property type="match status" value="1"/>
</dbReference>
<dbReference type="EMBL" id="JAGMUV010000025">
    <property type="protein sequence ID" value="KAH7120555.1"/>
    <property type="molecule type" value="Genomic_DNA"/>
</dbReference>
<dbReference type="Gene3D" id="4.10.240.10">
    <property type="entry name" value="Zn(2)-C6 fungal-type DNA-binding domain"/>
    <property type="match status" value="1"/>
</dbReference>
<dbReference type="SMART" id="SM00066">
    <property type="entry name" value="GAL4"/>
    <property type="match status" value="1"/>
</dbReference>
<dbReference type="SMART" id="SM00906">
    <property type="entry name" value="Fungal_trans"/>
    <property type="match status" value="1"/>
</dbReference>
<evidence type="ECO:0000256" key="2">
    <source>
        <dbReference type="ARBA" id="ARBA00023242"/>
    </source>
</evidence>
<dbReference type="GO" id="GO:0008270">
    <property type="term" value="F:zinc ion binding"/>
    <property type="evidence" value="ECO:0007669"/>
    <property type="project" value="InterPro"/>
</dbReference>
<protein>
    <recommendedName>
        <fullName evidence="4">Zn(2)-C6 fungal-type domain-containing protein</fullName>
    </recommendedName>
</protein>
<keyword evidence="2" id="KW-0539">Nucleus</keyword>
<dbReference type="GO" id="GO:0006351">
    <property type="term" value="P:DNA-templated transcription"/>
    <property type="evidence" value="ECO:0007669"/>
    <property type="project" value="InterPro"/>
</dbReference>
<dbReference type="Proteomes" id="UP000738349">
    <property type="component" value="Unassembled WGS sequence"/>
</dbReference>
<evidence type="ECO:0000259" key="4">
    <source>
        <dbReference type="PROSITE" id="PS50048"/>
    </source>
</evidence>
<dbReference type="InterPro" id="IPR036864">
    <property type="entry name" value="Zn2-C6_fun-type_DNA-bd_sf"/>
</dbReference>
<dbReference type="GO" id="GO:0000981">
    <property type="term" value="F:DNA-binding transcription factor activity, RNA polymerase II-specific"/>
    <property type="evidence" value="ECO:0007669"/>
    <property type="project" value="InterPro"/>
</dbReference>
<dbReference type="PANTHER" id="PTHR46910:SF25">
    <property type="entry name" value="ABC-TRANSPORTER-REGULATING TRANSCRIPTION FACTOR"/>
    <property type="match status" value="1"/>
</dbReference>
<dbReference type="CDD" id="cd12148">
    <property type="entry name" value="fungal_TF_MHR"/>
    <property type="match status" value="1"/>
</dbReference>
<dbReference type="Pfam" id="PF04082">
    <property type="entry name" value="Fungal_trans"/>
    <property type="match status" value="1"/>
</dbReference>
<dbReference type="InterPro" id="IPR007219">
    <property type="entry name" value="XnlR_reg_dom"/>
</dbReference>
<dbReference type="GO" id="GO:0003677">
    <property type="term" value="F:DNA binding"/>
    <property type="evidence" value="ECO:0007669"/>
    <property type="project" value="InterPro"/>
</dbReference>
<organism evidence="5 6">
    <name type="scientific">Dactylonectria macrodidyma</name>
    <dbReference type="NCBI Taxonomy" id="307937"/>
    <lineage>
        <taxon>Eukaryota</taxon>
        <taxon>Fungi</taxon>
        <taxon>Dikarya</taxon>
        <taxon>Ascomycota</taxon>
        <taxon>Pezizomycotina</taxon>
        <taxon>Sordariomycetes</taxon>
        <taxon>Hypocreomycetidae</taxon>
        <taxon>Hypocreales</taxon>
        <taxon>Nectriaceae</taxon>
        <taxon>Dactylonectria</taxon>
    </lineage>
</organism>
<evidence type="ECO:0000313" key="6">
    <source>
        <dbReference type="Proteomes" id="UP000738349"/>
    </source>
</evidence>
<dbReference type="OrthoDB" id="103819at2759"/>
<keyword evidence="1" id="KW-0479">Metal-binding</keyword>
<keyword evidence="6" id="KW-1185">Reference proteome</keyword>
<evidence type="ECO:0000313" key="5">
    <source>
        <dbReference type="EMBL" id="KAH7120555.1"/>
    </source>
</evidence>
<dbReference type="PROSITE" id="PS00463">
    <property type="entry name" value="ZN2_CY6_FUNGAL_1"/>
    <property type="match status" value="1"/>
</dbReference>
<dbReference type="Pfam" id="PF00172">
    <property type="entry name" value="Zn_clus"/>
    <property type="match status" value="1"/>
</dbReference>
<feature type="region of interest" description="Disordered" evidence="3">
    <location>
        <begin position="98"/>
        <end position="124"/>
    </location>
</feature>
<evidence type="ECO:0000256" key="3">
    <source>
        <dbReference type="SAM" id="MobiDB-lite"/>
    </source>
</evidence>
<gene>
    <name evidence="5" type="ORF">EDB81DRAFT_814401</name>
</gene>
<reference evidence="5" key="1">
    <citation type="journal article" date="2021" name="Nat. Commun.">
        <title>Genetic determinants of endophytism in the Arabidopsis root mycobiome.</title>
        <authorList>
            <person name="Mesny F."/>
            <person name="Miyauchi S."/>
            <person name="Thiergart T."/>
            <person name="Pickel B."/>
            <person name="Atanasova L."/>
            <person name="Karlsson M."/>
            <person name="Huettel B."/>
            <person name="Barry K.W."/>
            <person name="Haridas S."/>
            <person name="Chen C."/>
            <person name="Bauer D."/>
            <person name="Andreopoulos W."/>
            <person name="Pangilinan J."/>
            <person name="LaButti K."/>
            <person name="Riley R."/>
            <person name="Lipzen A."/>
            <person name="Clum A."/>
            <person name="Drula E."/>
            <person name="Henrissat B."/>
            <person name="Kohler A."/>
            <person name="Grigoriev I.V."/>
            <person name="Martin F.M."/>
            <person name="Hacquard S."/>
        </authorList>
    </citation>
    <scope>NUCLEOTIDE SEQUENCE</scope>
    <source>
        <strain evidence="5">MPI-CAGE-AT-0147</strain>
    </source>
</reference>